<dbReference type="PANTHER" id="PTHR11437:SF10">
    <property type="entry name" value="ANGIOGENIN-RELATED"/>
    <property type="match status" value="1"/>
</dbReference>
<evidence type="ECO:0000256" key="1">
    <source>
        <dbReference type="ARBA" id="ARBA00004613"/>
    </source>
</evidence>
<dbReference type="InterPro" id="IPR036816">
    <property type="entry name" value="RNaseA-like_dom_sf"/>
</dbReference>
<dbReference type="SUPFAM" id="SSF54076">
    <property type="entry name" value="RNase A-like"/>
    <property type="match status" value="2"/>
</dbReference>
<dbReference type="GO" id="GO:0005576">
    <property type="term" value="C:extracellular region"/>
    <property type="evidence" value="ECO:0007669"/>
    <property type="project" value="UniProtKB-SubCell"/>
</dbReference>
<proteinExistence type="inferred from homology"/>
<dbReference type="GO" id="GO:0050830">
    <property type="term" value="P:defense response to Gram-positive bacterium"/>
    <property type="evidence" value="ECO:0007669"/>
    <property type="project" value="TreeGrafter"/>
</dbReference>
<comment type="similarity">
    <text evidence="2">Belongs to the pancreatic ribonuclease family.</text>
</comment>
<evidence type="ECO:0000256" key="4">
    <source>
        <dbReference type="ARBA" id="ARBA00023157"/>
    </source>
</evidence>
<dbReference type="Pfam" id="PF00074">
    <property type="entry name" value="RnaseA"/>
    <property type="match status" value="2"/>
</dbReference>
<evidence type="ECO:0000313" key="8">
    <source>
        <dbReference type="Proteomes" id="UP001460270"/>
    </source>
</evidence>
<evidence type="ECO:0000259" key="6">
    <source>
        <dbReference type="SMART" id="SM00092"/>
    </source>
</evidence>
<dbReference type="EMBL" id="JBBPFD010000006">
    <property type="protein sequence ID" value="KAK7922632.1"/>
    <property type="molecule type" value="Genomic_DNA"/>
</dbReference>
<feature type="chain" id="PRO_5043765893" description="Ribonuclease A-domain domain-containing protein" evidence="5">
    <location>
        <begin position="20"/>
        <end position="179"/>
    </location>
</feature>
<keyword evidence="4" id="KW-1015">Disulfide bond</keyword>
<comment type="subcellular location">
    <subcellularLocation>
        <location evidence="1">Secreted</location>
    </subcellularLocation>
</comment>
<feature type="domain" description="Ribonuclease A-domain" evidence="6">
    <location>
        <begin position="91"/>
        <end position="177"/>
    </location>
</feature>
<reference evidence="8" key="1">
    <citation type="submission" date="2024-04" db="EMBL/GenBank/DDBJ databases">
        <title>Salinicola lusitanus LLJ914,a marine bacterium isolated from the Okinawa Trough.</title>
        <authorList>
            <person name="Li J."/>
        </authorList>
    </citation>
    <scope>NUCLEOTIDE SEQUENCE [LARGE SCALE GENOMIC DNA]</scope>
</reference>
<evidence type="ECO:0000313" key="7">
    <source>
        <dbReference type="EMBL" id="KAK7922632.1"/>
    </source>
</evidence>
<keyword evidence="3" id="KW-0964">Secreted</keyword>
<sequence>MRTCSVFLLLLLAPSLLLGQSYQDFRNKHVNQYMSRNDCDTVIRNRRISEPDGSCKRIDTFINAGINQIDQRAMRTCSVFLLLLLAPSLLLGQSYQDFRNKHVNQYMSRNDCDTVIRNRRISEPDGSCKRIDTFINAGINQIDQVCGRAGIPQGGNLRKSTTPFSTIVCRLRSGHLPQL</sequence>
<protein>
    <recommendedName>
        <fullName evidence="6">Ribonuclease A-domain domain-containing protein</fullName>
    </recommendedName>
</protein>
<gene>
    <name evidence="7" type="ORF">WMY93_009534</name>
</gene>
<evidence type="ECO:0000256" key="2">
    <source>
        <dbReference type="ARBA" id="ARBA00005600"/>
    </source>
</evidence>
<dbReference type="SMART" id="SM00092">
    <property type="entry name" value="RNAse_Pc"/>
    <property type="match status" value="1"/>
</dbReference>
<dbReference type="GO" id="GO:0004540">
    <property type="term" value="F:RNA nuclease activity"/>
    <property type="evidence" value="ECO:0007669"/>
    <property type="project" value="TreeGrafter"/>
</dbReference>
<organism evidence="7 8">
    <name type="scientific">Mugilogobius chulae</name>
    <name type="common">yellowstripe goby</name>
    <dbReference type="NCBI Taxonomy" id="88201"/>
    <lineage>
        <taxon>Eukaryota</taxon>
        <taxon>Metazoa</taxon>
        <taxon>Chordata</taxon>
        <taxon>Craniata</taxon>
        <taxon>Vertebrata</taxon>
        <taxon>Euteleostomi</taxon>
        <taxon>Actinopterygii</taxon>
        <taxon>Neopterygii</taxon>
        <taxon>Teleostei</taxon>
        <taxon>Neoteleostei</taxon>
        <taxon>Acanthomorphata</taxon>
        <taxon>Gobiaria</taxon>
        <taxon>Gobiiformes</taxon>
        <taxon>Gobioidei</taxon>
        <taxon>Gobiidae</taxon>
        <taxon>Gobionellinae</taxon>
        <taxon>Mugilogobius</taxon>
    </lineage>
</organism>
<evidence type="ECO:0000256" key="5">
    <source>
        <dbReference type="SAM" id="SignalP"/>
    </source>
</evidence>
<feature type="signal peptide" evidence="5">
    <location>
        <begin position="1"/>
        <end position="19"/>
    </location>
</feature>
<keyword evidence="5" id="KW-0732">Signal</keyword>
<dbReference type="GO" id="GO:0003676">
    <property type="term" value="F:nucleic acid binding"/>
    <property type="evidence" value="ECO:0007669"/>
    <property type="project" value="InterPro"/>
</dbReference>
<comment type="caution">
    <text evidence="7">The sequence shown here is derived from an EMBL/GenBank/DDBJ whole genome shotgun (WGS) entry which is preliminary data.</text>
</comment>
<keyword evidence="8" id="KW-1185">Reference proteome</keyword>
<accession>A0AAW0PGY1</accession>
<dbReference type="Proteomes" id="UP001460270">
    <property type="component" value="Unassembled WGS sequence"/>
</dbReference>
<dbReference type="AlphaFoldDB" id="A0AAW0PGY1"/>
<dbReference type="PANTHER" id="PTHR11437">
    <property type="entry name" value="RIBONUCLEASE"/>
    <property type="match status" value="1"/>
</dbReference>
<evidence type="ECO:0000256" key="3">
    <source>
        <dbReference type="ARBA" id="ARBA00022525"/>
    </source>
</evidence>
<dbReference type="Gene3D" id="3.10.130.10">
    <property type="entry name" value="Ribonuclease A-like domain"/>
    <property type="match status" value="2"/>
</dbReference>
<dbReference type="InterPro" id="IPR023412">
    <property type="entry name" value="RNaseA_domain"/>
</dbReference>
<dbReference type="InterPro" id="IPR001427">
    <property type="entry name" value="RNaseA"/>
</dbReference>
<name>A0AAW0PGY1_9GOBI</name>